<protein>
    <recommendedName>
        <fullName evidence="3">DsrE family protein</fullName>
    </recommendedName>
</protein>
<evidence type="ECO:0008006" key="3">
    <source>
        <dbReference type="Google" id="ProtNLM"/>
    </source>
</evidence>
<accession>A0A5C8HQN7</accession>
<sequence length="201" mass="21144">MSPRSASIATYLAAGDYAGGRRLSPKSPSLSAISFSRVRSACRQAYVSRPRHDSGIGQPLALSATRAPASPPVALAEAEAENETMSTHPRSAVFQAAGSAEDLTLTALQKAVNLLREHPATVIEIVVSGAAVRGLVAGHVTSMTVEMMLEENLSVTVVACRNALRAYEIDEATLADPIGAVPAAVARIAERQWDDWALIVI</sequence>
<reference evidence="1 2" key="1">
    <citation type="submission" date="2019-08" db="EMBL/GenBank/DDBJ databases">
        <authorList>
            <person name="Dong K."/>
        </authorList>
    </citation>
    <scope>NUCLEOTIDE SEQUENCE [LARGE SCALE GENOMIC DNA]</scope>
    <source>
        <strain evidence="1 2">M4-8</strain>
    </source>
</reference>
<gene>
    <name evidence="1" type="ORF">FVP60_00805</name>
</gene>
<dbReference type="OrthoDB" id="5113984at2"/>
<dbReference type="SUPFAM" id="SSF75169">
    <property type="entry name" value="DsrEFH-like"/>
    <property type="match status" value="1"/>
</dbReference>
<comment type="caution">
    <text evidence="1">The sequence shown here is derived from an EMBL/GenBank/DDBJ whole genome shotgun (WGS) entry which is preliminary data.</text>
</comment>
<name>A0A5C8HQN7_9MICO</name>
<dbReference type="EMBL" id="VRSW01000001">
    <property type="protein sequence ID" value="TXK05572.1"/>
    <property type="molecule type" value="Genomic_DNA"/>
</dbReference>
<dbReference type="Proteomes" id="UP000321196">
    <property type="component" value="Unassembled WGS sequence"/>
</dbReference>
<organism evidence="1 2">
    <name type="scientific">Microbacterium mitrae</name>
    <dbReference type="NCBI Taxonomy" id="664640"/>
    <lineage>
        <taxon>Bacteria</taxon>
        <taxon>Bacillati</taxon>
        <taxon>Actinomycetota</taxon>
        <taxon>Actinomycetes</taxon>
        <taxon>Micrococcales</taxon>
        <taxon>Microbacteriaceae</taxon>
        <taxon>Microbacterium</taxon>
    </lineage>
</organism>
<dbReference type="AlphaFoldDB" id="A0A5C8HQN7"/>
<evidence type="ECO:0000313" key="1">
    <source>
        <dbReference type="EMBL" id="TXK05572.1"/>
    </source>
</evidence>
<proteinExistence type="predicted"/>
<dbReference type="InterPro" id="IPR027396">
    <property type="entry name" value="DsrEFH-like"/>
</dbReference>
<dbReference type="Gene3D" id="3.40.1260.10">
    <property type="entry name" value="DsrEFH-like"/>
    <property type="match status" value="1"/>
</dbReference>
<evidence type="ECO:0000313" key="2">
    <source>
        <dbReference type="Proteomes" id="UP000321196"/>
    </source>
</evidence>
<keyword evidence="2" id="KW-1185">Reference proteome</keyword>